<feature type="compositionally biased region" description="Low complexity" evidence="1">
    <location>
        <begin position="818"/>
        <end position="833"/>
    </location>
</feature>
<name>A0A3F2Y8V5_DEKBR</name>
<protein>
    <submittedName>
        <fullName evidence="2">DEBR0S5_04060g1_1</fullName>
    </submittedName>
</protein>
<reference evidence="2 3" key="1">
    <citation type="submission" date="2019-07" db="EMBL/GenBank/DDBJ databases">
        <authorList>
            <person name="Friedrich A."/>
            <person name="Schacherer J."/>
        </authorList>
    </citation>
    <scope>NUCLEOTIDE SEQUENCE [LARGE SCALE GENOMIC DNA]</scope>
</reference>
<feature type="compositionally biased region" description="Polar residues" evidence="1">
    <location>
        <begin position="781"/>
        <end position="800"/>
    </location>
</feature>
<proteinExistence type="predicted"/>
<feature type="compositionally biased region" description="Low complexity" evidence="1">
    <location>
        <begin position="576"/>
        <end position="591"/>
    </location>
</feature>
<dbReference type="PANTHER" id="PTHR47815">
    <property type="entry name" value="UNIVERSAL STRESS PROTEIN A FAMILY PROTEIN C25B2.10"/>
    <property type="match status" value="1"/>
</dbReference>
<evidence type="ECO:0000313" key="2">
    <source>
        <dbReference type="EMBL" id="VUG19487.1"/>
    </source>
</evidence>
<feature type="compositionally biased region" description="Polar residues" evidence="1">
    <location>
        <begin position="847"/>
        <end position="866"/>
    </location>
</feature>
<feature type="compositionally biased region" description="Acidic residues" evidence="1">
    <location>
        <begin position="594"/>
        <end position="605"/>
    </location>
</feature>
<feature type="region of interest" description="Disordered" evidence="1">
    <location>
        <begin position="571"/>
        <end position="680"/>
    </location>
</feature>
<evidence type="ECO:0000256" key="1">
    <source>
        <dbReference type="SAM" id="MobiDB-lite"/>
    </source>
</evidence>
<feature type="region of interest" description="Disordered" evidence="1">
    <location>
        <begin position="193"/>
        <end position="276"/>
    </location>
</feature>
<feature type="compositionally biased region" description="Low complexity" evidence="1">
    <location>
        <begin position="121"/>
        <end position="141"/>
    </location>
</feature>
<dbReference type="AlphaFoldDB" id="A0A3F2Y8V5"/>
<gene>
    <name evidence="2" type="ORF">DEBR0S5_04060G</name>
</gene>
<dbReference type="Proteomes" id="UP000478008">
    <property type="component" value="Unassembled WGS sequence"/>
</dbReference>
<dbReference type="STRING" id="5007.A0A3F2Y8V5"/>
<feature type="compositionally biased region" description="Basic and acidic residues" evidence="1">
    <location>
        <begin position="658"/>
        <end position="680"/>
    </location>
</feature>
<feature type="compositionally biased region" description="Polar residues" evidence="1">
    <location>
        <begin position="638"/>
        <end position="647"/>
    </location>
</feature>
<feature type="compositionally biased region" description="Polar residues" evidence="1">
    <location>
        <begin position="255"/>
        <end position="276"/>
    </location>
</feature>
<organism evidence="2 3">
    <name type="scientific">Dekkera bruxellensis</name>
    <name type="common">Brettanomyces custersii</name>
    <dbReference type="NCBI Taxonomy" id="5007"/>
    <lineage>
        <taxon>Eukaryota</taxon>
        <taxon>Fungi</taxon>
        <taxon>Dikarya</taxon>
        <taxon>Ascomycota</taxon>
        <taxon>Saccharomycotina</taxon>
        <taxon>Pichiomycetes</taxon>
        <taxon>Pichiales</taxon>
        <taxon>Pichiaceae</taxon>
        <taxon>Brettanomyces</taxon>
    </lineage>
</organism>
<keyword evidence="3" id="KW-1185">Reference proteome</keyword>
<dbReference type="EMBL" id="CABFWN010000005">
    <property type="protein sequence ID" value="VUG19487.1"/>
    <property type="molecule type" value="Genomic_DNA"/>
</dbReference>
<dbReference type="PANTHER" id="PTHR47815:SF1">
    <property type="entry name" value="UNIVERSAL STRESS PROTEIN A FAMILY PROTEIN C25B2.10"/>
    <property type="match status" value="1"/>
</dbReference>
<accession>A0A3F2Y8V5</accession>
<feature type="region of interest" description="Disordered" evidence="1">
    <location>
        <begin position="94"/>
        <end position="150"/>
    </location>
</feature>
<evidence type="ECO:0000313" key="3">
    <source>
        <dbReference type="Proteomes" id="UP000478008"/>
    </source>
</evidence>
<dbReference type="InterPro" id="IPR014729">
    <property type="entry name" value="Rossmann-like_a/b/a_fold"/>
</dbReference>
<feature type="compositionally biased region" description="Basic residues" evidence="1">
    <location>
        <begin position="870"/>
        <end position="885"/>
    </location>
</feature>
<dbReference type="Gene3D" id="3.40.50.620">
    <property type="entry name" value="HUPs"/>
    <property type="match status" value="1"/>
</dbReference>
<feature type="compositionally biased region" description="Basic and acidic residues" evidence="1">
    <location>
        <begin position="606"/>
        <end position="617"/>
    </location>
</feature>
<feature type="region of interest" description="Disordered" evidence="1">
    <location>
        <begin position="774"/>
        <end position="885"/>
    </location>
</feature>
<sequence length="885" mass="98552">MPTSSSPNGEIDDYVHLMSKVNSDQLYANLSNSSCSDIRQLTRSVTHTGHGHFDDASSTTKNHEEKKHPAYETVHLHHRPPHYLQPITPNQLLRQTAHQVKRDEAKRAASPLRRGVFPYDSQSVLNSPLDSSSESLPSDSSTTQLPTSSINCAIKKDAGPLKSALARHGEHSSGNNFRRLVSFDTVNLGFSDDGSDSTSISSNNAGGNNLLDSEFGFHTDSHKRTNWRSPSPLDRDTSPLGRELSPRSRVDRAGNTLSPQSRSQSNGRSLSRTRSSIDSTFRKYPTIPIITHDAVTLTKKHKLFDKLYSGQLKPRLPIMPNRNILCYVSGRRHTWVAIDWCCNQFLEDGDTLVIIASIRPNWKRSLRRRLSSSSIFSTSHDLITDLNIKQSPEYTKIVTENLMKYVMAVLNPNKIIKITIELGVGNTKDVLKDMYSLYMPSIVVTSAKPTAAPSTKSWLTSRISDRLVKNFPVPVVIVPAQNMDLFQTKLFEALDKRMILWAAGKKDTDELLTNLGSAGIYTLGDQLTHLKKVAADDNLARNDMEEFLEGEDATDDSYDSESCVHSSDLPESFAYSENSQSRSSRSVSKSSYPDESDSNLNDSEEDKQKERSQKSDSSHLNSDEISEESAPEIEAFRPSTNNDSSPQLKAKRPSLLRSKTESVVDNDKNSENAKHYDSRSLMSDKDGASFRLKQLEFDTQFHIYKEKDRLEEQPITEETYKHFLGVVSDMTYKYGVKLAESAKKGGEEASLIRTITGAPDVSYLRPKSMLLGANTERKSSGRNYLSPATPNGKRATSTPQIRVDSPAHIREGKSPIVSKFSDASSKPKSSSLKFDLRNPGPGVKSIKSVSPQASLHSYYSASSNPGTDGRKKRHRSFFKRLFGKS</sequence>